<dbReference type="SMART" id="SM00925">
    <property type="entry name" value="MltA"/>
    <property type="match status" value="1"/>
</dbReference>
<proteinExistence type="predicted"/>
<dbReference type="CDD" id="cd14668">
    <property type="entry name" value="mlta_B"/>
    <property type="match status" value="1"/>
</dbReference>
<dbReference type="Pfam" id="PF06725">
    <property type="entry name" value="3D"/>
    <property type="match status" value="1"/>
</dbReference>
<dbReference type="PANTHER" id="PTHR30124:SF0">
    <property type="entry name" value="MEMBRANE-BOUND LYTIC MUREIN TRANSGLYCOSYLASE A"/>
    <property type="match status" value="1"/>
</dbReference>
<dbReference type="EC" id="4.2.2.n1" evidence="2"/>
<evidence type="ECO:0000256" key="1">
    <source>
        <dbReference type="ARBA" id="ARBA00001420"/>
    </source>
</evidence>
<sequence>MAAGSDRRMILRGLAFTLALLGTPLYAGLGDELPGDARAQVIEFKDLNGWAEDDHDAALSVFIDTCIDLDEPLWAPLCALAQQQSSGRAFFELFFRPVLIENGTDSLFTAYYEPEIRGSRQQSEIYRYPVYRKPAGIPSGQSWHTRREIEEGGVLIDRGLEIAWVADPVDLQFLQIQGSGRIRLPDGSAIRLGYAGNNGHPFKSLGNELVRRGVYNPHQVSQSVIRNWVRRNPVDGHDLLMSNASFVFFRELRRMPKHKGPLGAMNRSITAHRSVAIDPKYTPLGAPVWLEKAGKEPFNRLMVAQDTGSRVKGAQRADIFWGTGGEAGQLAGEIRDGGRMLVLFPIQRAYALEAED</sequence>
<comment type="caution">
    <text evidence="7">The sequence shown here is derived from an EMBL/GenBank/DDBJ whole genome shotgun (WGS) entry which is preliminary data.</text>
</comment>
<dbReference type="Gene3D" id="2.40.240.50">
    <property type="entry name" value="Barwin-like endoglucanases"/>
    <property type="match status" value="1"/>
</dbReference>
<evidence type="ECO:0000256" key="3">
    <source>
        <dbReference type="ARBA" id="ARBA00023239"/>
    </source>
</evidence>
<evidence type="ECO:0000256" key="2">
    <source>
        <dbReference type="ARBA" id="ARBA00012587"/>
    </source>
</evidence>
<reference evidence="7 8" key="1">
    <citation type="submission" date="2023-01" db="EMBL/GenBank/DDBJ databases">
        <authorList>
            <person name="Yoon J.-W."/>
        </authorList>
    </citation>
    <scope>NUCLEOTIDE SEQUENCE [LARGE SCALE GENOMIC DNA]</scope>
    <source>
        <strain evidence="7 8">KMU-50</strain>
    </source>
</reference>
<dbReference type="PANTHER" id="PTHR30124">
    <property type="entry name" value="MEMBRANE-BOUND LYTIC MUREIN TRANSGLYCOSYLASE A"/>
    <property type="match status" value="1"/>
</dbReference>
<dbReference type="InterPro" id="IPR010611">
    <property type="entry name" value="3D_dom"/>
</dbReference>
<name>A0ABT4VZ39_9RHOB</name>
<evidence type="ECO:0000256" key="5">
    <source>
        <dbReference type="ARBA" id="ARBA00030918"/>
    </source>
</evidence>
<evidence type="ECO:0000259" key="6">
    <source>
        <dbReference type="SMART" id="SM00925"/>
    </source>
</evidence>
<dbReference type="Proteomes" id="UP001528040">
    <property type="component" value="Unassembled WGS sequence"/>
</dbReference>
<dbReference type="EMBL" id="JAQIIO010000001">
    <property type="protein sequence ID" value="MDA5092995.1"/>
    <property type="molecule type" value="Genomic_DNA"/>
</dbReference>
<dbReference type="SUPFAM" id="SSF50685">
    <property type="entry name" value="Barwin-like endoglucanases"/>
    <property type="match status" value="1"/>
</dbReference>
<dbReference type="PIRSF" id="PIRSF019422">
    <property type="entry name" value="MltA"/>
    <property type="match status" value="1"/>
</dbReference>
<dbReference type="Pfam" id="PF03562">
    <property type="entry name" value="MltA"/>
    <property type="match status" value="1"/>
</dbReference>
<gene>
    <name evidence="7" type="ORF">O2N63_02750</name>
</gene>
<feature type="domain" description="Lytic transglycosylase MltA" evidence="6">
    <location>
        <begin position="115"/>
        <end position="250"/>
    </location>
</feature>
<keyword evidence="4" id="KW-0961">Cell wall biogenesis/degradation</keyword>
<keyword evidence="8" id="KW-1185">Reference proteome</keyword>
<dbReference type="Gene3D" id="2.40.40.10">
    <property type="entry name" value="RlpA-like domain"/>
    <property type="match status" value="2"/>
</dbReference>
<evidence type="ECO:0000313" key="7">
    <source>
        <dbReference type="EMBL" id="MDA5092995.1"/>
    </source>
</evidence>
<dbReference type="InterPro" id="IPR036908">
    <property type="entry name" value="RlpA-like_sf"/>
</dbReference>
<comment type="catalytic activity">
    <reaction evidence="1">
        <text>Exolytic cleavage of the (1-&gt;4)-beta-glycosidic linkage between N-acetylmuramic acid (MurNAc) and N-acetylglucosamine (GlcNAc) residues in peptidoglycan, from either the reducing or the non-reducing ends of the peptidoglycan chains, with concomitant formation of a 1,6-anhydrobond in the MurNAc residue.</text>
        <dbReference type="EC" id="4.2.2.n1"/>
    </reaction>
</comment>
<keyword evidence="3" id="KW-0456">Lyase</keyword>
<accession>A0ABT4VZ39</accession>
<dbReference type="InterPro" id="IPR026044">
    <property type="entry name" value="MltA"/>
</dbReference>
<organism evidence="7 8">
    <name type="scientific">Aliiroseovarius salicola</name>
    <dbReference type="NCBI Taxonomy" id="3009082"/>
    <lineage>
        <taxon>Bacteria</taxon>
        <taxon>Pseudomonadati</taxon>
        <taxon>Pseudomonadota</taxon>
        <taxon>Alphaproteobacteria</taxon>
        <taxon>Rhodobacterales</taxon>
        <taxon>Paracoccaceae</taxon>
        <taxon>Aliiroseovarius</taxon>
    </lineage>
</organism>
<dbReference type="InterPro" id="IPR005300">
    <property type="entry name" value="MltA_B"/>
</dbReference>
<dbReference type="CDD" id="cd14485">
    <property type="entry name" value="mltA_like_LT_A"/>
    <property type="match status" value="1"/>
</dbReference>
<evidence type="ECO:0000313" key="8">
    <source>
        <dbReference type="Proteomes" id="UP001528040"/>
    </source>
</evidence>
<evidence type="ECO:0000256" key="4">
    <source>
        <dbReference type="ARBA" id="ARBA00023316"/>
    </source>
</evidence>
<protein>
    <recommendedName>
        <fullName evidence="2">peptidoglycan lytic exotransglycosylase</fullName>
        <ecNumber evidence="2">4.2.2.n1</ecNumber>
    </recommendedName>
    <alternativeName>
        <fullName evidence="5">Murein hydrolase A</fullName>
    </alternativeName>
</protein>